<dbReference type="OrthoDB" id="1022638at2759"/>
<dbReference type="Proteomes" id="UP000758155">
    <property type="component" value="Unassembled WGS sequence"/>
</dbReference>
<comment type="caution">
    <text evidence="1">The sequence shown here is derived from an EMBL/GenBank/DDBJ whole genome shotgun (WGS) entry which is preliminary data.</text>
</comment>
<dbReference type="AlphaFoldDB" id="A0A9P4WRC7"/>
<keyword evidence="2" id="KW-1185">Reference proteome</keyword>
<proteinExistence type="predicted"/>
<sequence length="133" mass="14829">MDFTDAVIDFAIAQMSDNEEYSDHLSKVVYPLTAKDSPHRKLTADIAIKVWLQNTFSSLHTNEYSIEFLADLGADLSSTVRNGGVKEVSVYDFFRSVQACQTGSLIRSNTTSIQRLGDNVYYDLQSRFSAATS</sequence>
<dbReference type="EMBL" id="SWKV01000031">
    <property type="protein sequence ID" value="KAF3039370.1"/>
    <property type="molecule type" value="Genomic_DNA"/>
</dbReference>
<accession>A0A9P4WRC7</accession>
<reference evidence="1" key="1">
    <citation type="submission" date="2019-04" db="EMBL/GenBank/DDBJ databases">
        <title>Sequencing of skin fungus with MAO and IRED activity.</title>
        <authorList>
            <person name="Marsaioli A.J."/>
            <person name="Bonatto J.M.C."/>
            <person name="Reis Junior O."/>
        </authorList>
    </citation>
    <scope>NUCLEOTIDE SEQUENCE</scope>
    <source>
        <strain evidence="1">28M1</strain>
    </source>
</reference>
<protein>
    <submittedName>
        <fullName evidence="1">Uncharacterized protein</fullName>
    </submittedName>
</protein>
<evidence type="ECO:0000313" key="1">
    <source>
        <dbReference type="EMBL" id="KAF3039370.1"/>
    </source>
</evidence>
<name>A0A9P4WRC7_9PLEO</name>
<gene>
    <name evidence="1" type="ORF">E8E12_006803</name>
</gene>
<organism evidence="1 2">
    <name type="scientific">Didymella heteroderae</name>
    <dbReference type="NCBI Taxonomy" id="1769908"/>
    <lineage>
        <taxon>Eukaryota</taxon>
        <taxon>Fungi</taxon>
        <taxon>Dikarya</taxon>
        <taxon>Ascomycota</taxon>
        <taxon>Pezizomycotina</taxon>
        <taxon>Dothideomycetes</taxon>
        <taxon>Pleosporomycetidae</taxon>
        <taxon>Pleosporales</taxon>
        <taxon>Pleosporineae</taxon>
        <taxon>Didymellaceae</taxon>
        <taxon>Didymella</taxon>
    </lineage>
</organism>
<evidence type="ECO:0000313" key="2">
    <source>
        <dbReference type="Proteomes" id="UP000758155"/>
    </source>
</evidence>